<dbReference type="Gene3D" id="1.10.3720.10">
    <property type="entry name" value="MetI-like"/>
    <property type="match status" value="1"/>
</dbReference>
<comment type="subcellular location">
    <subcellularLocation>
        <location evidence="1 8">Cell membrane</location>
        <topology evidence="1 8">Multi-pass membrane protein</topology>
    </subcellularLocation>
</comment>
<keyword evidence="4 8" id="KW-1003">Cell membrane</keyword>
<evidence type="ECO:0000256" key="5">
    <source>
        <dbReference type="ARBA" id="ARBA00022692"/>
    </source>
</evidence>
<dbReference type="PANTHER" id="PTHR43470:SF4">
    <property type="entry name" value="ABC TRANSPORTER PERMEASE PROTEIN YQGI-RELATED"/>
    <property type="match status" value="1"/>
</dbReference>
<evidence type="ECO:0000256" key="2">
    <source>
        <dbReference type="ARBA" id="ARBA00007069"/>
    </source>
</evidence>
<evidence type="ECO:0000313" key="11">
    <source>
        <dbReference type="Proteomes" id="UP000183954"/>
    </source>
</evidence>
<dbReference type="PROSITE" id="PS50928">
    <property type="entry name" value="ABC_TM1"/>
    <property type="match status" value="1"/>
</dbReference>
<dbReference type="GO" id="GO:0005315">
    <property type="term" value="F:phosphate transmembrane transporter activity"/>
    <property type="evidence" value="ECO:0007669"/>
    <property type="project" value="InterPro"/>
</dbReference>
<evidence type="ECO:0000256" key="3">
    <source>
        <dbReference type="ARBA" id="ARBA00022448"/>
    </source>
</evidence>
<dbReference type="InterPro" id="IPR000515">
    <property type="entry name" value="MetI-like"/>
</dbReference>
<protein>
    <recommendedName>
        <fullName evidence="8">Phosphate transport system permease protein PstA</fullName>
    </recommendedName>
</protein>
<feature type="transmembrane region" description="Helical" evidence="8">
    <location>
        <begin position="57"/>
        <end position="79"/>
    </location>
</feature>
<keyword evidence="6 8" id="KW-1133">Transmembrane helix</keyword>
<dbReference type="STRING" id="1121420.SAMN02746098_01466"/>
<feature type="transmembrane region" description="Helical" evidence="8">
    <location>
        <begin position="250"/>
        <end position="271"/>
    </location>
</feature>
<evidence type="ECO:0000256" key="6">
    <source>
        <dbReference type="ARBA" id="ARBA00022989"/>
    </source>
</evidence>
<evidence type="ECO:0000256" key="7">
    <source>
        <dbReference type="ARBA" id="ARBA00023136"/>
    </source>
</evidence>
<dbReference type="EMBL" id="FQXJ01000005">
    <property type="protein sequence ID" value="SHH82791.1"/>
    <property type="molecule type" value="Genomic_DNA"/>
</dbReference>
<feature type="transmembrane region" description="Helical" evidence="8">
    <location>
        <begin position="126"/>
        <end position="144"/>
    </location>
</feature>
<dbReference type="SUPFAM" id="SSF161098">
    <property type="entry name" value="MetI-like"/>
    <property type="match status" value="1"/>
</dbReference>
<dbReference type="GO" id="GO:0035435">
    <property type="term" value="P:phosphate ion transmembrane transport"/>
    <property type="evidence" value="ECO:0007669"/>
    <property type="project" value="InterPro"/>
</dbReference>
<keyword evidence="5 8" id="KW-0812">Transmembrane</keyword>
<dbReference type="NCBIfam" id="TIGR00974">
    <property type="entry name" value="3a0107s02c"/>
    <property type="match status" value="1"/>
</dbReference>
<evidence type="ECO:0000256" key="4">
    <source>
        <dbReference type="ARBA" id="ARBA00022475"/>
    </source>
</evidence>
<dbReference type="Pfam" id="PF00528">
    <property type="entry name" value="BPD_transp_1"/>
    <property type="match status" value="1"/>
</dbReference>
<feature type="transmembrane region" description="Helical" evidence="8">
    <location>
        <begin position="12"/>
        <end position="37"/>
    </location>
</feature>
<feature type="domain" description="ABC transmembrane type-1" evidence="9">
    <location>
        <begin position="55"/>
        <end position="264"/>
    </location>
</feature>
<gene>
    <name evidence="10" type="ORF">SAMN02746098_01466</name>
</gene>
<dbReference type="PANTHER" id="PTHR43470">
    <property type="entry name" value="PHOSPHATE TRANSPORT SYSTEM PERMEASE PROTEIN PSTA-RELATED"/>
    <property type="match status" value="1"/>
</dbReference>
<dbReference type="CDD" id="cd06261">
    <property type="entry name" value="TM_PBP2"/>
    <property type="match status" value="1"/>
</dbReference>
<comment type="similarity">
    <text evidence="2 8">Belongs to the binding-protein-dependent transport system permease family. CysTW subfamily.</text>
</comment>
<evidence type="ECO:0000259" key="9">
    <source>
        <dbReference type="PROSITE" id="PS50928"/>
    </source>
</evidence>
<evidence type="ECO:0000256" key="1">
    <source>
        <dbReference type="ARBA" id="ARBA00004651"/>
    </source>
</evidence>
<keyword evidence="11" id="KW-1185">Reference proteome</keyword>
<reference evidence="11" key="1">
    <citation type="submission" date="2016-11" db="EMBL/GenBank/DDBJ databases">
        <authorList>
            <person name="Varghese N."/>
            <person name="Submissions S."/>
        </authorList>
    </citation>
    <scope>NUCLEOTIDE SEQUENCE [LARGE SCALE GENOMIC DNA]</scope>
    <source>
        <strain evidence="11">DSM 15449</strain>
    </source>
</reference>
<organism evidence="10 11">
    <name type="scientific">Desulfosporosinus lacus DSM 15449</name>
    <dbReference type="NCBI Taxonomy" id="1121420"/>
    <lineage>
        <taxon>Bacteria</taxon>
        <taxon>Bacillati</taxon>
        <taxon>Bacillota</taxon>
        <taxon>Clostridia</taxon>
        <taxon>Eubacteriales</taxon>
        <taxon>Desulfitobacteriaceae</taxon>
        <taxon>Desulfosporosinus</taxon>
    </lineage>
</organism>
<dbReference type="AlphaFoldDB" id="A0A1M5W5R3"/>
<keyword evidence="7 8" id="KW-0472">Membrane</keyword>
<name>A0A1M5W5R3_9FIRM</name>
<sequence length="281" mass="30224">MKAHQADRFATIMLWIGALSIVAILIAFLTLILGRGLPHLTSEFFNGPDGVRGQLFNSFYILFLSLVLSLPVGLGAGIYMAEYAPKNKFTDLIRLSTESLASVPSIVFGLFGMIVFVNMFGLGFTILGGSATLALLNLPILVRVTEESLRAVPRSYREASLALGATMWQTLRKVILPTALPGLITGITLVAGRALGETAILIFTAGMNVSRIPFDVNPLAAGETLAVHLFAVKSNPLPGTNADQIADGTAALLIIMVIVFNICLTLPSRWLQRRQLGKNKM</sequence>
<dbReference type="InterPro" id="IPR035906">
    <property type="entry name" value="MetI-like_sf"/>
</dbReference>
<dbReference type="Proteomes" id="UP000183954">
    <property type="component" value="Unassembled WGS sequence"/>
</dbReference>
<evidence type="ECO:0000313" key="10">
    <source>
        <dbReference type="EMBL" id="SHH82791.1"/>
    </source>
</evidence>
<dbReference type="RefSeq" id="WP_200797884.1">
    <property type="nucleotide sequence ID" value="NZ_FQXJ01000005.1"/>
</dbReference>
<evidence type="ECO:0000256" key="8">
    <source>
        <dbReference type="RuleBase" id="RU363043"/>
    </source>
</evidence>
<feature type="transmembrane region" description="Helical" evidence="8">
    <location>
        <begin position="100"/>
        <end position="120"/>
    </location>
</feature>
<proteinExistence type="inferred from homology"/>
<accession>A0A1M5W5R3</accession>
<keyword evidence="3" id="KW-0813">Transport</keyword>
<dbReference type="GO" id="GO:0005886">
    <property type="term" value="C:plasma membrane"/>
    <property type="evidence" value="ECO:0007669"/>
    <property type="project" value="UniProtKB-SubCell"/>
</dbReference>
<dbReference type="InterPro" id="IPR005672">
    <property type="entry name" value="Phosphate_PstA"/>
</dbReference>
<feature type="transmembrane region" description="Helical" evidence="8">
    <location>
        <begin position="174"/>
        <end position="195"/>
    </location>
</feature>